<feature type="compositionally biased region" description="Basic residues" evidence="1">
    <location>
        <begin position="209"/>
        <end position="220"/>
    </location>
</feature>
<keyword evidence="3" id="KW-1185">Reference proteome</keyword>
<gene>
    <name evidence="2" type="ORF">EYC84_007851</name>
</gene>
<sequence>MGGKFWSKEEQYYFVHTVMRLSRFNGPNGEYNANYGMPWPDLANMMQRDMDFRGLTRRTYTGNMLYEHWYQTVRKWWGDAEARRIRATAPREARGKVQRSRVEKTKRRAKKEPSSSSAPIKNKSPANGPSGPCSSQLSPSASDYPQLGGFAAPESQYTGFAGPQVTPGRYPGPPTVSGPPSSSQFNPYGASDAPYLTHAEGAALYHQQHQARRPERRRGPFPRVNEDGRDPVAPAAFNHSINHSINHHRQRLIIREPTPEEDDMDGSSLFVQQFEHEFNRGVPAPRARVELDAAHTMTMFRDQEMHTLHGAPPPRHSVPAAASRSLMQEHRYEHQDRAISGPRLAPMIPREYAPYRSQEQRQFEEDEADLSD</sequence>
<evidence type="ECO:0000313" key="3">
    <source>
        <dbReference type="Proteomes" id="UP000322873"/>
    </source>
</evidence>
<feature type="region of interest" description="Disordered" evidence="1">
    <location>
        <begin position="329"/>
        <end position="372"/>
    </location>
</feature>
<feature type="compositionally biased region" description="Basic and acidic residues" evidence="1">
    <location>
        <begin position="87"/>
        <end position="103"/>
    </location>
</feature>
<comment type="caution">
    <text evidence="2">The sequence shown here is derived from an EMBL/GenBank/DDBJ whole genome shotgun (WGS) entry which is preliminary data.</text>
</comment>
<name>A0A5M9JM39_MONFR</name>
<accession>A0A5M9JM39</accession>
<dbReference type="VEuPathDB" id="FungiDB:MFRU_017g00610"/>
<feature type="region of interest" description="Disordered" evidence="1">
    <location>
        <begin position="87"/>
        <end position="231"/>
    </location>
</feature>
<proteinExistence type="predicted"/>
<evidence type="ECO:0000256" key="1">
    <source>
        <dbReference type="SAM" id="MobiDB-lite"/>
    </source>
</evidence>
<dbReference type="AlphaFoldDB" id="A0A5M9JM39"/>
<evidence type="ECO:0000313" key="2">
    <source>
        <dbReference type="EMBL" id="KAA8568872.1"/>
    </source>
</evidence>
<evidence type="ECO:0008006" key="4">
    <source>
        <dbReference type="Google" id="ProtNLM"/>
    </source>
</evidence>
<organism evidence="2 3">
    <name type="scientific">Monilinia fructicola</name>
    <name type="common">Brown rot fungus</name>
    <name type="synonym">Ciboria fructicola</name>
    <dbReference type="NCBI Taxonomy" id="38448"/>
    <lineage>
        <taxon>Eukaryota</taxon>
        <taxon>Fungi</taxon>
        <taxon>Dikarya</taxon>
        <taxon>Ascomycota</taxon>
        <taxon>Pezizomycotina</taxon>
        <taxon>Leotiomycetes</taxon>
        <taxon>Helotiales</taxon>
        <taxon>Sclerotiniaceae</taxon>
        <taxon>Monilinia</taxon>
    </lineage>
</organism>
<dbReference type="EMBL" id="VICG01000009">
    <property type="protein sequence ID" value="KAA8568872.1"/>
    <property type="molecule type" value="Genomic_DNA"/>
</dbReference>
<dbReference type="Proteomes" id="UP000322873">
    <property type="component" value="Unassembled WGS sequence"/>
</dbReference>
<feature type="compositionally biased region" description="Polar residues" evidence="1">
    <location>
        <begin position="114"/>
        <end position="143"/>
    </location>
</feature>
<reference evidence="2 3" key="1">
    <citation type="submission" date="2019-06" db="EMBL/GenBank/DDBJ databases">
        <title>Genome Sequence of the Brown Rot Fungal Pathogen Monilinia fructicola.</title>
        <authorList>
            <person name="De Miccolis Angelini R.M."/>
            <person name="Landi L."/>
            <person name="Abate D."/>
            <person name="Pollastro S."/>
            <person name="Romanazzi G."/>
            <person name="Faretra F."/>
        </authorList>
    </citation>
    <scope>NUCLEOTIDE SEQUENCE [LARGE SCALE GENOMIC DNA]</scope>
    <source>
        <strain evidence="2 3">Mfrc123</strain>
    </source>
</reference>
<protein>
    <recommendedName>
        <fullName evidence="4">Myb/SANT-like domain-containing protein</fullName>
    </recommendedName>
</protein>